<comment type="caution">
    <text evidence="3">The sequence shown here is derived from an EMBL/GenBank/DDBJ whole genome shotgun (WGS) entry which is preliminary data.</text>
</comment>
<feature type="coiled-coil region" evidence="1">
    <location>
        <begin position="97"/>
        <end position="124"/>
    </location>
</feature>
<dbReference type="Pfam" id="PF19776">
    <property type="entry name" value="DUF6262"/>
    <property type="match status" value="1"/>
</dbReference>
<evidence type="ECO:0000256" key="1">
    <source>
        <dbReference type="SAM" id="Coils"/>
    </source>
</evidence>
<dbReference type="OrthoDB" id="533336at2"/>
<evidence type="ECO:0000313" key="2">
    <source>
        <dbReference type="EMBL" id="KST63067.1"/>
    </source>
</evidence>
<accession>A0A0V7ZXG5</accession>
<gene>
    <name evidence="2" type="ORF">BC008_12195</name>
    <name evidence="3" type="ORF">BC008_34700</name>
</gene>
<name>A0A0V7ZXG5_9CYAN</name>
<protein>
    <submittedName>
        <fullName evidence="3">Transposase</fullName>
    </submittedName>
</protein>
<dbReference type="RefSeq" id="WP_027845642.1">
    <property type="nucleotide sequence ID" value="NZ_LMTZ01000035.1"/>
</dbReference>
<keyword evidence="1" id="KW-0175">Coiled coil</keyword>
<dbReference type="EMBL" id="LMTZ01000144">
    <property type="protein sequence ID" value="KST63067.1"/>
    <property type="molecule type" value="Genomic_DNA"/>
</dbReference>
<dbReference type="EMBL" id="LMTZ01000035">
    <property type="protein sequence ID" value="KST69074.1"/>
    <property type="molecule type" value="Genomic_DNA"/>
</dbReference>
<proteinExistence type="predicted"/>
<reference evidence="3 4" key="1">
    <citation type="journal article" date="2015" name="Genome Announc.">
        <title>Draft Genome of the Euendolithic (true boring) Cyanobacterium Mastigocoleus testarum strain BC008.</title>
        <authorList>
            <person name="Guida B.S."/>
            <person name="Garcia-Pichel F."/>
        </authorList>
    </citation>
    <scope>NUCLEOTIDE SEQUENCE [LARGE SCALE GENOMIC DNA]</scope>
    <source>
        <strain evidence="3 4">BC008</strain>
    </source>
</reference>
<organism evidence="3 4">
    <name type="scientific">Mastigocoleus testarum BC008</name>
    <dbReference type="NCBI Taxonomy" id="371196"/>
    <lineage>
        <taxon>Bacteria</taxon>
        <taxon>Bacillati</taxon>
        <taxon>Cyanobacteriota</taxon>
        <taxon>Cyanophyceae</taxon>
        <taxon>Nostocales</taxon>
        <taxon>Hapalosiphonaceae</taxon>
        <taxon>Mastigocoleus</taxon>
    </lineage>
</organism>
<dbReference type="AlphaFoldDB" id="A0A0V7ZXG5"/>
<sequence>MNKKLDREKQTAVLVQAQKQRKQKKREQVLCAIQHLQNSGQPLTFPNIAQIAGCSVSYLYKWPELKAYIHDLQNHKTTHHKELEKKQPGPHSLKTLHQVSKQRIRELEAQNQELKHQNQVLRGHVAEIFELRSECERLRAQILKLTQPSHNPKVVPIQTKPHRASNTGNDNLPQAIVQSIQQMGIKLGVRLQQEINKHDPNIVELAIKAFEQYRSVNVVNNPGACLLAMIRDEAQPNVPTQQATKLDDEFDRWYSEAIEIGFCQNLPKNYLPTQNGKLMVRVVRDDLPAQYQLMFWREAKAVMEQKN</sequence>
<keyword evidence="4" id="KW-1185">Reference proteome</keyword>
<dbReference type="Proteomes" id="UP000053372">
    <property type="component" value="Unassembled WGS sequence"/>
</dbReference>
<evidence type="ECO:0000313" key="4">
    <source>
        <dbReference type="Proteomes" id="UP000053372"/>
    </source>
</evidence>
<dbReference type="InterPro" id="IPR046229">
    <property type="entry name" value="TnpC-like"/>
</dbReference>
<evidence type="ECO:0000313" key="3">
    <source>
        <dbReference type="EMBL" id="KST69074.1"/>
    </source>
</evidence>